<evidence type="ECO:0000313" key="10">
    <source>
        <dbReference type="Proteomes" id="UP000053825"/>
    </source>
</evidence>
<keyword evidence="2" id="KW-0479">Metal-binding</keyword>
<evidence type="ECO:0000256" key="3">
    <source>
        <dbReference type="ARBA" id="ARBA00022737"/>
    </source>
</evidence>
<dbReference type="Proteomes" id="UP000053825">
    <property type="component" value="Unassembled WGS sequence"/>
</dbReference>
<sequence>MHEKPIYQICSKNNINKKSKKWRCNSCKENFALLRNYLRHKYYCHNDESVVHICDNCNKVLTSVAMVNIHMCTSVTSWNCKRCYLNFSNGISLTQHNMNYHLETVGPHVCEICKLNFLTTYMLKRHISTHSINDYNNLNNYVDSSISTENCLPYILNNINASTEFVIKETQLIVDKAVCYTNTNIENSEELNELNTTLSEMYITSNIPCNSGEILQCKLCNIFCTTKIQMKLHLENCHNLNIDICQICNELYFADELTKHLICHHIVFDNLLFRENDINIQVTYRQIAAQNNLTKMLGLKRLLSLFEYQRFDDVPQNKGFNCIICSKQFTSIQCYKIHYLQYHDMICLLCNMEFKYNFQAFEHKTKIHTSIDLYLWVVQNLTLAILQLNKYGSTIEEVILKYSETRIY</sequence>
<dbReference type="InterPro" id="IPR013087">
    <property type="entry name" value="Znf_C2H2_type"/>
</dbReference>
<dbReference type="PANTHER" id="PTHR24394">
    <property type="entry name" value="ZINC FINGER PROTEIN"/>
    <property type="match status" value="1"/>
</dbReference>
<keyword evidence="3" id="KW-0677">Repeat</keyword>
<feature type="domain" description="C2H2-type" evidence="8">
    <location>
        <begin position="22"/>
        <end position="50"/>
    </location>
</feature>
<dbReference type="AlphaFoldDB" id="A0A0L7QJS3"/>
<dbReference type="STRING" id="597456.A0A0L7QJS3"/>
<evidence type="ECO:0000256" key="5">
    <source>
        <dbReference type="ARBA" id="ARBA00022833"/>
    </source>
</evidence>
<keyword evidence="6" id="KW-0539">Nucleus</keyword>
<protein>
    <submittedName>
        <fullName evidence="9">Zinc finger protein 202</fullName>
    </submittedName>
</protein>
<dbReference type="GO" id="GO:0005634">
    <property type="term" value="C:nucleus"/>
    <property type="evidence" value="ECO:0007669"/>
    <property type="project" value="UniProtKB-SubCell"/>
</dbReference>
<dbReference type="InterPro" id="IPR036236">
    <property type="entry name" value="Znf_C2H2_sf"/>
</dbReference>
<dbReference type="PROSITE" id="PS00028">
    <property type="entry name" value="ZINC_FINGER_C2H2_1"/>
    <property type="match status" value="5"/>
</dbReference>
<accession>A0A0L7QJS3</accession>
<dbReference type="SUPFAM" id="SSF57667">
    <property type="entry name" value="beta-beta-alpha zinc fingers"/>
    <property type="match status" value="1"/>
</dbReference>
<dbReference type="PROSITE" id="PS50157">
    <property type="entry name" value="ZINC_FINGER_C2H2_2"/>
    <property type="match status" value="1"/>
</dbReference>
<name>A0A0L7QJS3_9HYME</name>
<dbReference type="PANTHER" id="PTHR24394:SF29">
    <property type="entry name" value="MYONEURIN"/>
    <property type="match status" value="1"/>
</dbReference>
<evidence type="ECO:0000256" key="7">
    <source>
        <dbReference type="PROSITE-ProRule" id="PRU00042"/>
    </source>
</evidence>
<dbReference type="GO" id="GO:0008270">
    <property type="term" value="F:zinc ion binding"/>
    <property type="evidence" value="ECO:0007669"/>
    <property type="project" value="UniProtKB-KW"/>
</dbReference>
<comment type="subcellular location">
    <subcellularLocation>
        <location evidence="1">Nucleus</location>
    </subcellularLocation>
</comment>
<evidence type="ECO:0000256" key="2">
    <source>
        <dbReference type="ARBA" id="ARBA00022723"/>
    </source>
</evidence>
<dbReference type="Gene3D" id="3.30.160.60">
    <property type="entry name" value="Classic Zinc Finger"/>
    <property type="match status" value="1"/>
</dbReference>
<organism evidence="9 10">
    <name type="scientific">Habropoda laboriosa</name>
    <dbReference type="NCBI Taxonomy" id="597456"/>
    <lineage>
        <taxon>Eukaryota</taxon>
        <taxon>Metazoa</taxon>
        <taxon>Ecdysozoa</taxon>
        <taxon>Arthropoda</taxon>
        <taxon>Hexapoda</taxon>
        <taxon>Insecta</taxon>
        <taxon>Pterygota</taxon>
        <taxon>Neoptera</taxon>
        <taxon>Endopterygota</taxon>
        <taxon>Hymenoptera</taxon>
        <taxon>Apocrita</taxon>
        <taxon>Aculeata</taxon>
        <taxon>Apoidea</taxon>
        <taxon>Anthophila</taxon>
        <taxon>Apidae</taxon>
        <taxon>Habropoda</taxon>
    </lineage>
</organism>
<dbReference type="EMBL" id="KQ415041">
    <property type="protein sequence ID" value="KOC58872.1"/>
    <property type="molecule type" value="Genomic_DNA"/>
</dbReference>
<dbReference type="GO" id="GO:0000981">
    <property type="term" value="F:DNA-binding transcription factor activity, RNA polymerase II-specific"/>
    <property type="evidence" value="ECO:0007669"/>
    <property type="project" value="TreeGrafter"/>
</dbReference>
<evidence type="ECO:0000256" key="1">
    <source>
        <dbReference type="ARBA" id="ARBA00004123"/>
    </source>
</evidence>
<proteinExistence type="predicted"/>
<reference evidence="9 10" key="1">
    <citation type="submission" date="2015-07" db="EMBL/GenBank/DDBJ databases">
        <title>The genome of Habropoda laboriosa.</title>
        <authorList>
            <person name="Pan H."/>
            <person name="Kapheim K."/>
        </authorList>
    </citation>
    <scope>NUCLEOTIDE SEQUENCE [LARGE SCALE GENOMIC DNA]</scope>
    <source>
        <strain evidence="9">0110345459</strain>
    </source>
</reference>
<keyword evidence="4 7" id="KW-0863">Zinc-finger</keyword>
<gene>
    <name evidence="9" type="ORF">WH47_01396</name>
</gene>
<evidence type="ECO:0000256" key="6">
    <source>
        <dbReference type="ARBA" id="ARBA00023242"/>
    </source>
</evidence>
<evidence type="ECO:0000259" key="8">
    <source>
        <dbReference type="PROSITE" id="PS50157"/>
    </source>
</evidence>
<dbReference type="SMART" id="SM00355">
    <property type="entry name" value="ZnF_C2H2"/>
    <property type="match status" value="7"/>
</dbReference>
<evidence type="ECO:0000256" key="4">
    <source>
        <dbReference type="ARBA" id="ARBA00022771"/>
    </source>
</evidence>
<keyword evidence="5" id="KW-0862">Zinc</keyword>
<keyword evidence="10" id="KW-1185">Reference proteome</keyword>
<evidence type="ECO:0000313" key="9">
    <source>
        <dbReference type="EMBL" id="KOC58872.1"/>
    </source>
</evidence>